<evidence type="ECO:0000313" key="4">
    <source>
        <dbReference type="Proteomes" id="UP000324611"/>
    </source>
</evidence>
<gene>
    <name evidence="3" type="ORF">F0L74_01080</name>
</gene>
<dbReference type="EMBL" id="VUOC01000001">
    <property type="protein sequence ID" value="KAA2244598.1"/>
    <property type="molecule type" value="Genomic_DNA"/>
</dbReference>
<organism evidence="3 4">
    <name type="scientific">Chitinophaga agrisoli</name>
    <dbReference type="NCBI Taxonomy" id="2607653"/>
    <lineage>
        <taxon>Bacteria</taxon>
        <taxon>Pseudomonadati</taxon>
        <taxon>Bacteroidota</taxon>
        <taxon>Chitinophagia</taxon>
        <taxon>Chitinophagales</taxon>
        <taxon>Chitinophagaceae</taxon>
        <taxon>Chitinophaga</taxon>
    </lineage>
</organism>
<feature type="region of interest" description="Disordered" evidence="1">
    <location>
        <begin position="165"/>
        <end position="202"/>
    </location>
</feature>
<protein>
    <submittedName>
        <fullName evidence="3">Uncharacterized protein</fullName>
    </submittedName>
</protein>
<proteinExistence type="predicted"/>
<evidence type="ECO:0000313" key="3">
    <source>
        <dbReference type="EMBL" id="KAA2244598.1"/>
    </source>
</evidence>
<dbReference type="AlphaFoldDB" id="A0A5B2W0X8"/>
<accession>A0A5B2W0X8</accession>
<reference evidence="3 4" key="1">
    <citation type="submission" date="2019-09" db="EMBL/GenBank/DDBJ databases">
        <title>Chitinophaga ginsengihumi sp. nov., isolated from soil of ginseng rhizosphere.</title>
        <authorList>
            <person name="Lee J."/>
        </authorList>
    </citation>
    <scope>NUCLEOTIDE SEQUENCE [LARGE SCALE GENOMIC DNA]</scope>
    <source>
        <strain evidence="3 4">BN140078</strain>
    </source>
</reference>
<evidence type="ECO:0000256" key="2">
    <source>
        <dbReference type="SAM" id="SignalP"/>
    </source>
</evidence>
<keyword evidence="2" id="KW-0732">Signal</keyword>
<comment type="caution">
    <text evidence="3">The sequence shown here is derived from an EMBL/GenBank/DDBJ whole genome shotgun (WGS) entry which is preliminary data.</text>
</comment>
<evidence type="ECO:0000256" key="1">
    <source>
        <dbReference type="SAM" id="MobiDB-lite"/>
    </source>
</evidence>
<feature type="chain" id="PRO_5023014903" evidence="2">
    <location>
        <begin position="39"/>
        <end position="202"/>
    </location>
</feature>
<name>A0A5B2W0X8_9BACT</name>
<keyword evidence="4" id="KW-1185">Reference proteome</keyword>
<sequence>MKPGKFTYSLQRMSSMRGFIWMFPLSIALLAVTATTYANDHDHDNDGHKTTDRCDDKTANKAAAKTTAAITPVPAPLPTITAKPTRVEEYVWMLSRDNDETAVEDGNLENAVVDLYKWYLQNETRINSNDYLKGGGKSLVFPFKIDVKTLQQYFQFIKNNFPGLSEDDLDNNTKKPLANRKKYAPVTERDDMENPMSIAVPK</sequence>
<reference evidence="3 4" key="2">
    <citation type="submission" date="2019-09" db="EMBL/GenBank/DDBJ databases">
        <authorList>
            <person name="Jin C."/>
        </authorList>
    </citation>
    <scope>NUCLEOTIDE SEQUENCE [LARGE SCALE GENOMIC DNA]</scope>
    <source>
        <strain evidence="3 4">BN140078</strain>
    </source>
</reference>
<feature type="signal peptide" evidence="2">
    <location>
        <begin position="1"/>
        <end position="38"/>
    </location>
</feature>
<dbReference type="Proteomes" id="UP000324611">
    <property type="component" value="Unassembled WGS sequence"/>
</dbReference>
<dbReference type="RefSeq" id="WP_149835995.1">
    <property type="nucleotide sequence ID" value="NZ_VUOC01000001.1"/>
</dbReference>